<sequence length="540" mass="59552">MAIPDTSEELTASIIEAGHSDGSSLHEILNELQQLKTRDPDKCSDVLEPLAVIPALMHVPPSDDIAGILVFVAQSTSPKECVLALAEELERLCAELQLWIVEERDDDDNREGERNFQRLVVVIRCFTEAAHRMTLRKRTLADTCKPWIALIDQATRLCLEANILTRPTAVQLLDVISSFVMSIDAWGEHLDVSEDDRRTTRVTLADLLRNILENIYPLLRPSLALRLYEAQNARLILRSGVPNGWEPDDAAIQNVATAYSTVLGSCTSPPVFGTLVLFAHSGTIPVTLATLTPFLPLIIAHLRMNHSPDAPLALLLRFISSITGSDELPDDLTSTLIPLLAPLSAIHPHPPTRLLLFRGLLSPLITRTRPHLRLVLLADLVSDADDAPPQLRVAAIGLARAEIVQALRSGKDSLLASPHVMQVLAPVILRPSPPNLFETKINAEEFVQTPEPARLTEALLFYFVVLNADEQNKTGIRDADSLKSVERDLLKPLRERIPKWIAELDNDDSHGHDHGHAAMALAGVETALERVDEVRKRLSA</sequence>
<evidence type="ECO:0008006" key="3">
    <source>
        <dbReference type="Google" id="ProtNLM"/>
    </source>
</evidence>
<gene>
    <name evidence="1" type="ORF">EXIGLDRAFT_731465</name>
</gene>
<accession>A0A165L144</accession>
<keyword evidence="2" id="KW-1185">Reference proteome</keyword>
<protein>
    <recommendedName>
        <fullName evidence="3">DUF1760-domain-containing protein</fullName>
    </recommendedName>
</protein>
<dbReference type="EMBL" id="KV425933">
    <property type="protein sequence ID" value="KZV97192.1"/>
    <property type="molecule type" value="Genomic_DNA"/>
</dbReference>
<proteinExistence type="predicted"/>
<name>A0A165L144_EXIGL</name>
<dbReference type="InParanoid" id="A0A165L144"/>
<evidence type="ECO:0000313" key="1">
    <source>
        <dbReference type="EMBL" id="KZV97192.1"/>
    </source>
</evidence>
<dbReference type="STRING" id="1314781.A0A165L144"/>
<dbReference type="OrthoDB" id="5396786at2759"/>
<dbReference type="InterPro" id="IPR013877">
    <property type="entry name" value="YAP-bd/ALF4/Glomulin"/>
</dbReference>
<dbReference type="AlphaFoldDB" id="A0A165L144"/>
<organism evidence="1 2">
    <name type="scientific">Exidia glandulosa HHB12029</name>
    <dbReference type="NCBI Taxonomy" id="1314781"/>
    <lineage>
        <taxon>Eukaryota</taxon>
        <taxon>Fungi</taxon>
        <taxon>Dikarya</taxon>
        <taxon>Basidiomycota</taxon>
        <taxon>Agaricomycotina</taxon>
        <taxon>Agaricomycetes</taxon>
        <taxon>Auriculariales</taxon>
        <taxon>Exidiaceae</taxon>
        <taxon>Exidia</taxon>
    </lineage>
</organism>
<dbReference type="Proteomes" id="UP000077266">
    <property type="component" value="Unassembled WGS sequence"/>
</dbReference>
<evidence type="ECO:0000313" key="2">
    <source>
        <dbReference type="Proteomes" id="UP000077266"/>
    </source>
</evidence>
<reference evidence="1 2" key="1">
    <citation type="journal article" date="2016" name="Mol. Biol. Evol.">
        <title>Comparative Genomics of Early-Diverging Mushroom-Forming Fungi Provides Insights into the Origins of Lignocellulose Decay Capabilities.</title>
        <authorList>
            <person name="Nagy L.G."/>
            <person name="Riley R."/>
            <person name="Tritt A."/>
            <person name="Adam C."/>
            <person name="Daum C."/>
            <person name="Floudas D."/>
            <person name="Sun H."/>
            <person name="Yadav J.S."/>
            <person name="Pangilinan J."/>
            <person name="Larsson K.H."/>
            <person name="Matsuura K."/>
            <person name="Barry K."/>
            <person name="Labutti K."/>
            <person name="Kuo R."/>
            <person name="Ohm R.A."/>
            <person name="Bhattacharya S.S."/>
            <person name="Shirouzu T."/>
            <person name="Yoshinaga Y."/>
            <person name="Martin F.M."/>
            <person name="Grigoriev I.V."/>
            <person name="Hibbett D.S."/>
        </authorList>
    </citation>
    <scope>NUCLEOTIDE SEQUENCE [LARGE SCALE GENOMIC DNA]</scope>
    <source>
        <strain evidence="1 2">HHB12029</strain>
    </source>
</reference>
<dbReference type="Pfam" id="PF08568">
    <property type="entry name" value="Kinetochor_Ybp2"/>
    <property type="match status" value="1"/>
</dbReference>